<dbReference type="InterPro" id="IPR029001">
    <property type="entry name" value="ITPase-like_fam"/>
</dbReference>
<keyword evidence="6 7" id="KW-0546">Nucleotide metabolism</keyword>
<keyword evidence="3 7" id="KW-0547">Nucleotide-binding</keyword>
<dbReference type="Proteomes" id="UP000007812">
    <property type="component" value="Chromosome"/>
</dbReference>
<dbReference type="PANTHER" id="PTHR11067">
    <property type="entry name" value="INOSINE TRIPHOSPHATE PYROPHOSPHATASE/HAM1 PROTEIN"/>
    <property type="match status" value="1"/>
</dbReference>
<dbReference type="GO" id="GO:0005737">
    <property type="term" value="C:cytoplasm"/>
    <property type="evidence" value="ECO:0007669"/>
    <property type="project" value="TreeGrafter"/>
</dbReference>
<dbReference type="InterPro" id="IPR020922">
    <property type="entry name" value="dITP/XTP_pyrophosphatase"/>
</dbReference>
<dbReference type="Pfam" id="PF01725">
    <property type="entry name" value="Ham1p_like"/>
    <property type="match status" value="1"/>
</dbReference>
<dbReference type="NCBIfam" id="TIGR00042">
    <property type="entry name" value="RdgB/HAM1 family non-canonical purine NTP pyrophosphatase"/>
    <property type="match status" value="1"/>
</dbReference>
<dbReference type="STRING" id="1006006.Mcup_0082"/>
<dbReference type="eggNOG" id="arCOG04184">
    <property type="taxonomic scope" value="Archaea"/>
</dbReference>
<dbReference type="GO" id="GO:0017111">
    <property type="term" value="F:ribonucleoside triphosphate phosphatase activity"/>
    <property type="evidence" value="ECO:0007669"/>
    <property type="project" value="InterPro"/>
</dbReference>
<comment type="catalytic activity">
    <reaction evidence="7">
        <text>dITP + H2O = dIMP + diphosphate + H(+)</text>
        <dbReference type="Rhea" id="RHEA:28342"/>
        <dbReference type="ChEBI" id="CHEBI:15377"/>
        <dbReference type="ChEBI" id="CHEBI:15378"/>
        <dbReference type="ChEBI" id="CHEBI:33019"/>
        <dbReference type="ChEBI" id="CHEBI:61194"/>
        <dbReference type="ChEBI" id="CHEBI:61382"/>
        <dbReference type="EC" id="3.6.1.66"/>
    </reaction>
</comment>
<sequence length="184" mass="21169">MKGEVRVVTSNEHKFAELKDLSGHKVRLVRIDSPKLEIQADSLEEIVRYSAVTFFSLFRFPLIVEDSGLFIEALNGFPGPYTNYVKRTLDNEGILKLMNGIENRRAIFRSVIGYIDVERLELFKGEINGHIGDKAEGDKGFGFDPIFIPNGYNISFAQMDLKEKNLISHRSQAFREFLRFYEKI</sequence>
<dbReference type="GO" id="GO:0000166">
    <property type="term" value="F:nucleotide binding"/>
    <property type="evidence" value="ECO:0007669"/>
    <property type="project" value="UniProtKB-KW"/>
</dbReference>
<evidence type="ECO:0000256" key="3">
    <source>
        <dbReference type="ARBA" id="ARBA00022741"/>
    </source>
</evidence>
<comment type="catalytic activity">
    <reaction evidence="7">
        <text>ITP + H2O = IMP + diphosphate + H(+)</text>
        <dbReference type="Rhea" id="RHEA:29399"/>
        <dbReference type="ChEBI" id="CHEBI:15377"/>
        <dbReference type="ChEBI" id="CHEBI:15378"/>
        <dbReference type="ChEBI" id="CHEBI:33019"/>
        <dbReference type="ChEBI" id="CHEBI:58053"/>
        <dbReference type="ChEBI" id="CHEBI:61402"/>
        <dbReference type="EC" id="3.6.1.66"/>
    </reaction>
</comment>
<dbReference type="HOGENOM" id="CLU_082080_1_0_2"/>
<evidence type="ECO:0000313" key="9">
    <source>
        <dbReference type="EMBL" id="AEB94192.1"/>
    </source>
</evidence>
<dbReference type="SUPFAM" id="SSF52972">
    <property type="entry name" value="ITPase-like"/>
    <property type="match status" value="1"/>
</dbReference>
<keyword evidence="5 7" id="KW-0460">Magnesium</keyword>
<feature type="binding site" evidence="7">
    <location>
        <position position="66"/>
    </location>
    <ligand>
        <name>Mg(2+)</name>
        <dbReference type="ChEBI" id="CHEBI:18420"/>
    </ligand>
</feature>
<feature type="binding site" evidence="7">
    <location>
        <begin position="141"/>
        <end position="144"/>
    </location>
    <ligand>
        <name>substrate</name>
    </ligand>
</feature>
<feature type="binding site" evidence="7">
    <location>
        <position position="164"/>
    </location>
    <ligand>
        <name>substrate</name>
    </ligand>
</feature>
<feature type="binding site" evidence="7">
    <location>
        <position position="37"/>
    </location>
    <ligand>
        <name>Mg(2+)</name>
        <dbReference type="ChEBI" id="CHEBI:18420"/>
    </ligand>
</feature>
<feature type="active site" description="Proton acceptor" evidence="7">
    <location>
        <position position="66"/>
    </location>
</feature>
<feature type="binding site" evidence="7">
    <location>
        <begin position="9"/>
        <end position="14"/>
    </location>
    <ligand>
        <name>substrate</name>
    </ligand>
</feature>
<comment type="subunit">
    <text evidence="7">Homodimer.</text>
</comment>
<dbReference type="RefSeq" id="WP_013736693.1">
    <property type="nucleotide sequence ID" value="NC_015435.1"/>
</dbReference>
<reference evidence="9 10" key="1">
    <citation type="journal article" date="2011" name="J. Bacteriol.">
        <title>Complete genome sequence of Metallosphaera cuprina, a metal sulfide-oxidizing archaeon from a hot spring.</title>
        <authorList>
            <person name="Liu L.J."/>
            <person name="You X.Y."/>
            <person name="Zheng H."/>
            <person name="Wang S."/>
            <person name="Jiang C.Y."/>
            <person name="Liu S.J."/>
        </authorList>
    </citation>
    <scope>NUCLEOTIDE SEQUENCE [LARGE SCALE GENOMIC DNA]</scope>
    <source>
        <strain evidence="9 10">Ar-4</strain>
    </source>
</reference>
<gene>
    <name evidence="9" type="ordered locus">Mcup_0082</name>
</gene>
<dbReference type="InterPro" id="IPR002637">
    <property type="entry name" value="RdgB/HAM1"/>
</dbReference>
<comment type="catalytic activity">
    <reaction evidence="7">
        <text>XTP + H2O = XMP + diphosphate + H(+)</text>
        <dbReference type="Rhea" id="RHEA:28610"/>
        <dbReference type="ChEBI" id="CHEBI:15377"/>
        <dbReference type="ChEBI" id="CHEBI:15378"/>
        <dbReference type="ChEBI" id="CHEBI:33019"/>
        <dbReference type="ChEBI" id="CHEBI:57464"/>
        <dbReference type="ChEBI" id="CHEBI:61314"/>
        <dbReference type="EC" id="3.6.1.66"/>
    </reaction>
</comment>
<dbReference type="GO" id="GO:0036220">
    <property type="term" value="F:ITP diphosphatase activity"/>
    <property type="evidence" value="ECO:0007669"/>
    <property type="project" value="UniProtKB-UniRule"/>
</dbReference>
<accession>F4FXZ4</accession>
<evidence type="ECO:0000256" key="7">
    <source>
        <dbReference type="HAMAP-Rule" id="MF_01405"/>
    </source>
</evidence>
<keyword evidence="4 7" id="KW-0378">Hydrolase</keyword>
<dbReference type="GO" id="GO:0046872">
    <property type="term" value="F:metal ion binding"/>
    <property type="evidence" value="ECO:0007669"/>
    <property type="project" value="UniProtKB-KW"/>
</dbReference>
<feature type="binding site" evidence="7">
    <location>
        <position position="67"/>
    </location>
    <ligand>
        <name>substrate</name>
    </ligand>
</feature>
<organism evidence="9 10">
    <name type="scientific">Metallosphaera cuprina (strain Ar-4)</name>
    <dbReference type="NCBI Taxonomy" id="1006006"/>
    <lineage>
        <taxon>Archaea</taxon>
        <taxon>Thermoproteota</taxon>
        <taxon>Thermoprotei</taxon>
        <taxon>Sulfolobales</taxon>
        <taxon>Sulfolobaceae</taxon>
        <taxon>Metallosphaera</taxon>
    </lineage>
</organism>
<dbReference type="CDD" id="cd00515">
    <property type="entry name" value="HAM1"/>
    <property type="match status" value="1"/>
</dbReference>
<comment type="function">
    <text evidence="7">Pyrophosphatase that catalyzes the hydrolysis of nucleoside triphosphates to their monophosphate derivatives, with a high preference for the non-canonical purine nucleotides XTP (xanthosine triphosphate), dITP (deoxyinosine triphosphate) and ITP. Seems to function as a house-cleaning enzyme that removes non-canonical purine nucleotides from the nucleotide pool, thus preventing their incorporation into DNA/RNA and avoiding chromosomal lesions.</text>
</comment>
<dbReference type="EMBL" id="CP002656">
    <property type="protein sequence ID" value="AEB94192.1"/>
    <property type="molecule type" value="Genomic_DNA"/>
</dbReference>
<comment type="cofactor">
    <cofactor evidence="7">
        <name>Mg(2+)</name>
        <dbReference type="ChEBI" id="CHEBI:18420"/>
    </cofactor>
    <text evidence="7">Binds 1 Mg(2+) ion per subunit.</text>
</comment>
<dbReference type="GO" id="GO:0036222">
    <property type="term" value="F:XTP diphosphatase activity"/>
    <property type="evidence" value="ECO:0007669"/>
    <property type="project" value="UniProtKB-UniRule"/>
</dbReference>
<keyword evidence="2 7" id="KW-0479">Metal-binding</keyword>
<dbReference type="GeneID" id="10492278"/>
<dbReference type="GO" id="GO:0009117">
    <property type="term" value="P:nucleotide metabolic process"/>
    <property type="evidence" value="ECO:0007669"/>
    <property type="project" value="UniProtKB-KW"/>
</dbReference>
<dbReference type="EC" id="3.6.1.66" evidence="7"/>
<proteinExistence type="inferred from homology"/>
<dbReference type="OrthoDB" id="372108at2157"/>
<evidence type="ECO:0000256" key="6">
    <source>
        <dbReference type="ARBA" id="ARBA00023080"/>
    </source>
</evidence>
<name>F4FXZ4_METCR</name>
<dbReference type="HAMAP" id="MF_01405">
    <property type="entry name" value="Non_canon_purine_NTPase"/>
    <property type="match status" value="1"/>
</dbReference>
<keyword evidence="10" id="KW-1185">Reference proteome</keyword>
<dbReference type="Gene3D" id="3.90.950.10">
    <property type="match status" value="1"/>
</dbReference>
<dbReference type="PATRIC" id="fig|1006006.8.peg.82"/>
<comment type="similarity">
    <text evidence="1 7 8">Belongs to the HAM1 NTPase family.</text>
</comment>
<dbReference type="AlphaFoldDB" id="F4FXZ4"/>
<dbReference type="GO" id="GO:0009146">
    <property type="term" value="P:purine nucleoside triphosphate catabolic process"/>
    <property type="evidence" value="ECO:0007669"/>
    <property type="project" value="UniProtKB-UniRule"/>
</dbReference>
<evidence type="ECO:0000256" key="5">
    <source>
        <dbReference type="ARBA" id="ARBA00022842"/>
    </source>
</evidence>
<evidence type="ECO:0000256" key="8">
    <source>
        <dbReference type="RuleBase" id="RU003781"/>
    </source>
</evidence>
<dbReference type="PANTHER" id="PTHR11067:SF9">
    <property type="entry name" value="INOSINE TRIPHOSPHATE PYROPHOSPHATASE"/>
    <property type="match status" value="1"/>
</dbReference>
<dbReference type="KEGG" id="mcn:Mcup_0082"/>
<evidence type="ECO:0000256" key="1">
    <source>
        <dbReference type="ARBA" id="ARBA00008023"/>
    </source>
</evidence>
<feature type="binding site" evidence="7">
    <location>
        <begin position="169"/>
        <end position="170"/>
    </location>
    <ligand>
        <name>substrate</name>
    </ligand>
</feature>
<evidence type="ECO:0000256" key="2">
    <source>
        <dbReference type="ARBA" id="ARBA00022723"/>
    </source>
</evidence>
<evidence type="ECO:0000256" key="4">
    <source>
        <dbReference type="ARBA" id="ARBA00022801"/>
    </source>
</evidence>
<dbReference type="GO" id="GO:0035870">
    <property type="term" value="F:dITP diphosphatase activity"/>
    <property type="evidence" value="ECO:0007669"/>
    <property type="project" value="UniProtKB-UniRule"/>
</dbReference>
<protein>
    <recommendedName>
        <fullName evidence="7">dITP/XTP pyrophosphatase</fullName>
        <ecNumber evidence="7">3.6.1.66</ecNumber>
    </recommendedName>
    <alternativeName>
        <fullName evidence="7">Non-canonical purine NTP pyrophosphatase</fullName>
    </alternativeName>
    <alternativeName>
        <fullName evidence="7">Non-standard purine NTP pyrophosphatase</fullName>
    </alternativeName>
    <alternativeName>
        <fullName evidence="7">Nucleoside-triphosphate diphosphatase</fullName>
    </alternativeName>
    <alternativeName>
        <fullName evidence="7">Nucleoside-triphosphate pyrophosphatase</fullName>
        <shortName evidence="7">NTPase</shortName>
    </alternativeName>
</protein>
<evidence type="ECO:0000313" key="10">
    <source>
        <dbReference type="Proteomes" id="UP000007812"/>
    </source>
</evidence>
<dbReference type="NCBIfam" id="NF011396">
    <property type="entry name" value="PRK14821.1"/>
    <property type="match status" value="1"/>
</dbReference>